<evidence type="ECO:0000313" key="5">
    <source>
        <dbReference type="Proteomes" id="UP000499080"/>
    </source>
</evidence>
<dbReference type="PANTHER" id="PTHR23022:SF134">
    <property type="entry name" value="TRANSPOSABLE ELEMENT TC1 TRANSPOSASE"/>
    <property type="match status" value="1"/>
</dbReference>
<feature type="domain" description="Transposase Tc1-like" evidence="2">
    <location>
        <begin position="45"/>
        <end position="112"/>
    </location>
</feature>
<evidence type="ECO:0000313" key="4">
    <source>
        <dbReference type="EMBL" id="GBN65601.1"/>
    </source>
</evidence>
<comment type="subcellular location">
    <subcellularLocation>
        <location evidence="1">Nucleus</location>
    </subcellularLocation>
</comment>
<dbReference type="Proteomes" id="UP000499080">
    <property type="component" value="Unassembled WGS sequence"/>
</dbReference>
<dbReference type="SUPFAM" id="SSF46689">
    <property type="entry name" value="Homeodomain-like"/>
    <property type="match status" value="1"/>
</dbReference>
<dbReference type="EMBL" id="BGPR01014530">
    <property type="protein sequence ID" value="GBN65601.1"/>
    <property type="molecule type" value="Genomic_DNA"/>
</dbReference>
<dbReference type="PANTHER" id="PTHR23022">
    <property type="entry name" value="TRANSPOSABLE ELEMENT-RELATED"/>
    <property type="match status" value="1"/>
</dbReference>
<evidence type="ECO:0000259" key="3">
    <source>
        <dbReference type="Pfam" id="PF13358"/>
    </source>
</evidence>
<gene>
    <name evidence="4" type="primary">tc1a_260</name>
    <name evidence="4" type="ORF">AVEN_112035_1</name>
</gene>
<dbReference type="Pfam" id="PF01498">
    <property type="entry name" value="HTH_Tnp_Tc3_2"/>
    <property type="match status" value="1"/>
</dbReference>
<keyword evidence="5" id="KW-1185">Reference proteome</keyword>
<organism evidence="4 5">
    <name type="scientific">Araneus ventricosus</name>
    <name type="common">Orbweaver spider</name>
    <name type="synonym">Epeira ventricosa</name>
    <dbReference type="NCBI Taxonomy" id="182803"/>
    <lineage>
        <taxon>Eukaryota</taxon>
        <taxon>Metazoa</taxon>
        <taxon>Ecdysozoa</taxon>
        <taxon>Arthropoda</taxon>
        <taxon>Chelicerata</taxon>
        <taxon>Arachnida</taxon>
        <taxon>Araneae</taxon>
        <taxon>Araneomorphae</taxon>
        <taxon>Entelegynae</taxon>
        <taxon>Araneoidea</taxon>
        <taxon>Araneidae</taxon>
        <taxon>Araneus</taxon>
    </lineage>
</organism>
<dbReference type="AlphaFoldDB" id="A0A4Y2QQK8"/>
<reference evidence="4 5" key="1">
    <citation type="journal article" date="2019" name="Sci. Rep.">
        <title>Orb-weaving spider Araneus ventricosus genome elucidates the spidroin gene catalogue.</title>
        <authorList>
            <person name="Kono N."/>
            <person name="Nakamura H."/>
            <person name="Ohtoshi R."/>
            <person name="Moran D.A.P."/>
            <person name="Shinohara A."/>
            <person name="Yoshida Y."/>
            <person name="Fujiwara M."/>
            <person name="Mori M."/>
            <person name="Tomita M."/>
            <person name="Arakawa K."/>
        </authorList>
    </citation>
    <scope>NUCLEOTIDE SEQUENCE [LARGE SCALE GENOMIC DNA]</scope>
</reference>
<dbReference type="GO" id="GO:0005634">
    <property type="term" value="C:nucleus"/>
    <property type="evidence" value="ECO:0007669"/>
    <property type="project" value="UniProtKB-SubCell"/>
</dbReference>
<dbReference type="Pfam" id="PF13358">
    <property type="entry name" value="DDE_3"/>
    <property type="match status" value="1"/>
</dbReference>
<dbReference type="GO" id="GO:0015074">
    <property type="term" value="P:DNA integration"/>
    <property type="evidence" value="ECO:0007669"/>
    <property type="project" value="InterPro"/>
</dbReference>
<dbReference type="InterPro" id="IPR036397">
    <property type="entry name" value="RNaseH_sf"/>
</dbReference>
<protein>
    <submittedName>
        <fullName evidence="4">Transposable element Tc1 transposase</fullName>
    </submittedName>
</protein>
<comment type="caution">
    <text evidence="4">The sequence shown here is derived from an EMBL/GenBank/DDBJ whole genome shotgun (WGS) entry which is preliminary data.</text>
</comment>
<dbReference type="GO" id="GO:0006313">
    <property type="term" value="P:DNA transposition"/>
    <property type="evidence" value="ECO:0007669"/>
    <property type="project" value="InterPro"/>
</dbReference>
<accession>A0A4Y2QQK8</accession>
<evidence type="ECO:0000259" key="2">
    <source>
        <dbReference type="Pfam" id="PF01498"/>
    </source>
</evidence>
<evidence type="ECO:0000256" key="1">
    <source>
        <dbReference type="ARBA" id="ARBA00004123"/>
    </source>
</evidence>
<feature type="domain" description="Tc1-like transposase DDE" evidence="3">
    <location>
        <begin position="122"/>
        <end position="269"/>
    </location>
</feature>
<dbReference type="Gene3D" id="3.30.420.10">
    <property type="entry name" value="Ribonuclease H-like superfamily/Ribonuclease H"/>
    <property type="match status" value="1"/>
</dbReference>
<proteinExistence type="predicted"/>
<dbReference type="InterPro" id="IPR052338">
    <property type="entry name" value="Transposase_5"/>
</dbReference>
<sequence>MEHTHTERQIAAKLGIPTSTVHYWLTKRTPSKRTGRRRKTDVGTDRLIFETSEINPFMPATLIKRHLELDCSSETIRRRLKENGLKSRIAAKKPFLKPVHRTKRLQFAMYYINFPMADWKEVIFTDEKIFASTGYGSIRVWRPDGKRFDEAYVNPVNRSGRFSIAVWVCIGVINRIHLIARQTLNAEYYVNHILEPIIGGIEDTSTFSFMHDLSPIHTSKLAKRWLIDRGVNVLWDWPPKGADLNPVENVFAEIQRRLSDRNPTNREELWEMVRDTFQELPESYFTKLIESMQKRTRGVYEHEGGWVKY</sequence>
<dbReference type="OrthoDB" id="6417450at2759"/>
<name>A0A4Y2QQK8_ARAVE</name>
<dbReference type="InterPro" id="IPR009057">
    <property type="entry name" value="Homeodomain-like_sf"/>
</dbReference>
<dbReference type="InterPro" id="IPR002492">
    <property type="entry name" value="Transposase_Tc1-like"/>
</dbReference>
<dbReference type="GO" id="GO:0003677">
    <property type="term" value="F:DNA binding"/>
    <property type="evidence" value="ECO:0007669"/>
    <property type="project" value="InterPro"/>
</dbReference>
<dbReference type="InterPro" id="IPR038717">
    <property type="entry name" value="Tc1-like_DDE_dom"/>
</dbReference>